<dbReference type="Pfam" id="PF00989">
    <property type="entry name" value="PAS"/>
    <property type="match status" value="1"/>
</dbReference>
<dbReference type="SUPFAM" id="SSF52172">
    <property type="entry name" value="CheY-like"/>
    <property type="match status" value="1"/>
</dbReference>
<evidence type="ECO:0000256" key="8">
    <source>
        <dbReference type="ARBA" id="ARBA00022777"/>
    </source>
</evidence>
<evidence type="ECO:0000256" key="11">
    <source>
        <dbReference type="ARBA" id="ARBA00023012"/>
    </source>
</evidence>
<evidence type="ECO:0000256" key="3">
    <source>
        <dbReference type="ARBA" id="ARBA00012438"/>
    </source>
</evidence>
<dbReference type="InterPro" id="IPR035965">
    <property type="entry name" value="PAS-like_dom_sf"/>
</dbReference>
<dbReference type="AlphaFoldDB" id="A0A1G6H316"/>
<comment type="catalytic activity">
    <reaction evidence="1">
        <text>ATP + protein L-histidine = ADP + protein N-phospho-L-histidine.</text>
        <dbReference type="EC" id="2.7.13.3"/>
    </reaction>
</comment>
<dbReference type="Gene3D" id="3.30.565.10">
    <property type="entry name" value="Histidine kinase-like ATPase, C-terminal domain"/>
    <property type="match status" value="1"/>
</dbReference>
<dbReference type="Gene3D" id="3.30.450.20">
    <property type="entry name" value="PAS domain"/>
    <property type="match status" value="5"/>
</dbReference>
<evidence type="ECO:0000313" key="19">
    <source>
        <dbReference type="Proteomes" id="UP000199452"/>
    </source>
</evidence>
<dbReference type="Pfam" id="PF02518">
    <property type="entry name" value="HATPase_c"/>
    <property type="match status" value="1"/>
</dbReference>
<evidence type="ECO:0000256" key="9">
    <source>
        <dbReference type="ARBA" id="ARBA00022840"/>
    </source>
</evidence>
<feature type="domain" description="PAS" evidence="16">
    <location>
        <begin position="33"/>
        <end position="68"/>
    </location>
</feature>
<dbReference type="FunFam" id="1.10.287.130:FF:000004">
    <property type="entry name" value="Ethylene receptor 1"/>
    <property type="match status" value="1"/>
</dbReference>
<evidence type="ECO:0000256" key="12">
    <source>
        <dbReference type="ARBA" id="ARBA00023136"/>
    </source>
</evidence>
<keyword evidence="5" id="KW-0808">Transferase</keyword>
<dbReference type="STRING" id="1640674.SAMN05216323_100647"/>
<keyword evidence="12" id="KW-0472">Membrane</keyword>
<dbReference type="InterPro" id="IPR003018">
    <property type="entry name" value="GAF"/>
</dbReference>
<dbReference type="CDD" id="cd17546">
    <property type="entry name" value="REC_hyHK_CKI1_RcsC-like"/>
    <property type="match status" value="1"/>
</dbReference>
<feature type="domain" description="Response regulatory" evidence="15">
    <location>
        <begin position="1077"/>
        <end position="1194"/>
    </location>
</feature>
<dbReference type="FunFam" id="3.30.565.10:FF:000010">
    <property type="entry name" value="Sensor histidine kinase RcsC"/>
    <property type="match status" value="1"/>
</dbReference>
<feature type="domain" description="PAC" evidence="17">
    <location>
        <begin position="456"/>
        <end position="512"/>
    </location>
</feature>
<evidence type="ECO:0000256" key="5">
    <source>
        <dbReference type="ARBA" id="ARBA00022679"/>
    </source>
</evidence>
<keyword evidence="8" id="KW-0418">Kinase</keyword>
<dbReference type="Pfam" id="PF00512">
    <property type="entry name" value="HisKA"/>
    <property type="match status" value="1"/>
</dbReference>
<keyword evidence="19" id="KW-1185">Reference proteome</keyword>
<evidence type="ECO:0000259" key="15">
    <source>
        <dbReference type="PROSITE" id="PS50110"/>
    </source>
</evidence>
<dbReference type="InterPro" id="IPR003661">
    <property type="entry name" value="HisK_dim/P_dom"/>
</dbReference>
<dbReference type="Proteomes" id="UP000199452">
    <property type="component" value="Unassembled WGS sequence"/>
</dbReference>
<dbReference type="SUPFAM" id="SSF55781">
    <property type="entry name" value="GAF domain-like"/>
    <property type="match status" value="1"/>
</dbReference>
<dbReference type="PANTHER" id="PTHR45339:SF1">
    <property type="entry name" value="HYBRID SIGNAL TRANSDUCTION HISTIDINE KINASE J"/>
    <property type="match status" value="1"/>
</dbReference>
<keyword evidence="4 13" id="KW-0597">Phosphoprotein</keyword>
<reference evidence="18 19" key="1">
    <citation type="submission" date="2016-09" db="EMBL/GenBank/DDBJ databases">
        <authorList>
            <person name="Capua I."/>
            <person name="De Benedictis P."/>
            <person name="Joannis T."/>
            <person name="Lombin L.H."/>
            <person name="Cattoli G."/>
        </authorList>
    </citation>
    <scope>NUCLEOTIDE SEQUENCE [LARGE SCALE GENOMIC DNA]</scope>
    <source>
        <strain evidence="18 19">A7P-90m</strain>
    </source>
</reference>
<dbReference type="SUPFAM" id="SSF55785">
    <property type="entry name" value="PYP-like sensor domain (PAS domain)"/>
    <property type="match status" value="5"/>
</dbReference>
<dbReference type="Gene3D" id="3.40.50.2300">
    <property type="match status" value="1"/>
</dbReference>
<dbReference type="SUPFAM" id="SSF47384">
    <property type="entry name" value="Homodimeric domain of signal transducing histidine kinase"/>
    <property type="match status" value="1"/>
</dbReference>
<feature type="domain" description="PAS" evidence="16">
    <location>
        <begin position="139"/>
        <end position="210"/>
    </location>
</feature>
<organism evidence="18 19">
    <name type="scientific">Williamwhitmania taraxaci</name>
    <dbReference type="NCBI Taxonomy" id="1640674"/>
    <lineage>
        <taxon>Bacteria</taxon>
        <taxon>Pseudomonadati</taxon>
        <taxon>Bacteroidota</taxon>
        <taxon>Bacteroidia</taxon>
        <taxon>Bacteroidales</taxon>
        <taxon>Williamwhitmaniaceae</taxon>
        <taxon>Williamwhitmania</taxon>
    </lineage>
</organism>
<evidence type="ECO:0000256" key="4">
    <source>
        <dbReference type="ARBA" id="ARBA00022553"/>
    </source>
</evidence>
<dbReference type="CDD" id="cd00130">
    <property type="entry name" value="PAS"/>
    <property type="match status" value="4"/>
</dbReference>
<dbReference type="GO" id="GO:0005524">
    <property type="term" value="F:ATP binding"/>
    <property type="evidence" value="ECO:0007669"/>
    <property type="project" value="UniProtKB-KW"/>
</dbReference>
<dbReference type="EC" id="2.7.13.3" evidence="3"/>
<dbReference type="OrthoDB" id="717811at2"/>
<dbReference type="InterPro" id="IPR013767">
    <property type="entry name" value="PAS_fold"/>
</dbReference>
<evidence type="ECO:0000256" key="7">
    <source>
        <dbReference type="ARBA" id="ARBA00022741"/>
    </source>
</evidence>
<dbReference type="InterPro" id="IPR013656">
    <property type="entry name" value="PAS_4"/>
</dbReference>
<dbReference type="PRINTS" id="PR00344">
    <property type="entry name" value="BCTRLSENSOR"/>
</dbReference>
<dbReference type="PROSITE" id="PS50110">
    <property type="entry name" value="RESPONSE_REGULATORY"/>
    <property type="match status" value="1"/>
</dbReference>
<dbReference type="InterPro" id="IPR029016">
    <property type="entry name" value="GAF-like_dom_sf"/>
</dbReference>
<keyword evidence="7" id="KW-0547">Nucleotide-binding</keyword>
<evidence type="ECO:0000313" key="18">
    <source>
        <dbReference type="EMBL" id="SDB88591.1"/>
    </source>
</evidence>
<keyword evidence="6" id="KW-0812">Transmembrane</keyword>
<evidence type="ECO:0000256" key="13">
    <source>
        <dbReference type="PROSITE-ProRule" id="PRU00169"/>
    </source>
</evidence>
<accession>A0A1G6H316</accession>
<keyword evidence="9" id="KW-0067">ATP-binding</keyword>
<dbReference type="CDD" id="cd16922">
    <property type="entry name" value="HATPase_EvgS-ArcB-TorS-like"/>
    <property type="match status" value="1"/>
</dbReference>
<dbReference type="NCBIfam" id="TIGR00229">
    <property type="entry name" value="sensory_box"/>
    <property type="match status" value="5"/>
</dbReference>
<evidence type="ECO:0000256" key="2">
    <source>
        <dbReference type="ARBA" id="ARBA00004370"/>
    </source>
</evidence>
<dbReference type="SMART" id="SM00065">
    <property type="entry name" value="GAF"/>
    <property type="match status" value="1"/>
</dbReference>
<dbReference type="InterPro" id="IPR004358">
    <property type="entry name" value="Sig_transdc_His_kin-like_C"/>
</dbReference>
<dbReference type="EMBL" id="FMYP01000006">
    <property type="protein sequence ID" value="SDB88591.1"/>
    <property type="molecule type" value="Genomic_DNA"/>
</dbReference>
<dbReference type="PANTHER" id="PTHR45339">
    <property type="entry name" value="HYBRID SIGNAL TRANSDUCTION HISTIDINE KINASE J"/>
    <property type="match status" value="1"/>
</dbReference>
<evidence type="ECO:0000256" key="6">
    <source>
        <dbReference type="ARBA" id="ARBA00022692"/>
    </source>
</evidence>
<dbReference type="InterPro" id="IPR000700">
    <property type="entry name" value="PAS-assoc_C"/>
</dbReference>
<dbReference type="Gene3D" id="1.10.287.130">
    <property type="match status" value="1"/>
</dbReference>
<dbReference type="InterPro" id="IPR036890">
    <property type="entry name" value="HATPase_C_sf"/>
</dbReference>
<feature type="domain" description="Histidine kinase" evidence="14">
    <location>
        <begin position="826"/>
        <end position="1047"/>
    </location>
</feature>
<comment type="subcellular location">
    <subcellularLocation>
        <location evidence="2">Membrane</location>
    </subcellularLocation>
</comment>
<dbReference type="Gene3D" id="3.30.450.40">
    <property type="match status" value="1"/>
</dbReference>
<dbReference type="SMART" id="SM00388">
    <property type="entry name" value="HisKA"/>
    <property type="match status" value="1"/>
</dbReference>
<dbReference type="SMART" id="SM00387">
    <property type="entry name" value="HATPase_c"/>
    <property type="match status" value="1"/>
</dbReference>
<sequence>MKDNKQKKGEGLTEQELATIVSQISTGISIIQDGKIVFCNDQYAKIIGVTKEALINKSLIEVVHSKDKRLLALILAKDFPEIKDKKRNTLTYRILDSSGTLKWLKSSLSIIEWNGAPALLDSAIDFTTQKLNEAVVFEEERNFRLLYNSIDDLIVIVNSTLHVIQTNSVAIKLLGYKDYEILHKSIDEIHTPEIKNLASELFLNPLLPDRRNIITEISKANGEPLITETSILRGNWSDRPVLFFVSRNITEKINAEKAVKASEEKFHKAFETNPISMAITTKDGGVFIDVNSSFIKTFGYKSKREIIGRTTESIKFYHNEQDNQQILRTLEEEGGFDNRETLLHKANGEIVFALYSGEVINIFGQDCIISAINDITHRKQVENALQERTAQLGSILNNLPFMAWIKNMAGEFLAVNEAFAHHYNRSVEDILGHTDFDFWQRSTAELYKQSDDLIESTKEKLFFESSDIIDGKTVHWETFKSPVFDSEGKIIATTGINRDITEQKESQLEREKNLQWQELLTDFSFTLSVSPVLDQVIEKQLAKIVNLLDLSRSFFMAVSETHIAQIDYEWCAPEVKRRKHVSGHINLEMAARLNIKVTQGEIIVVENVLIDLPEQLQTLLKARETKALLIAPIYRQSDFVGLLCFEDIRTPRVWRKFEKEGLKTIANLLSSALERKQAETLLTKSEKKFREFAEQLPEIVFETNIAGTITYANNQLYKDFYIDREQTKINLSELISPKDHPRFESIFKEAILKMNSPIGEFNAVSSAQNEFPILLHLSPLMEDDQCKGTRGLLINISEQKKQENEILKAKETAEKASKAKEEFLSVMSHEIRTPLNAVIGLSNLMLQESPRKDQEENLETLLSSAYSLLALINDILDFSKIEAGKVTIEMQPFNIFEFVRDIAKRFELTAQHRGIDLITMIDPDLPKVLISDPFRLNQIITNLVGNGIKFTNDGAVTIEIKPLKQSKQNILVQFSIKDTGIGIRKEKQSEIFKEFTQADAAITRKYGGTGLGLAICKRLVSLLGGEIQLKSTPETGSVFFFNLWLEIEKTPHTIIPKEKIIEPTFPRDGEQPLQGFSVLVVEDNEINKLIVKKFLIKWGAEFHHAENGQIAVEMANENYYNLILMDIEMPVMGGYEATQMIRSGKSKCKTIPIIALTASALPDIQKRILEAGMNDYLLKPFNPNNLRHKISEWVRKQ</sequence>
<dbReference type="GO" id="GO:0016020">
    <property type="term" value="C:membrane"/>
    <property type="evidence" value="ECO:0007669"/>
    <property type="project" value="UniProtKB-SubCell"/>
</dbReference>
<dbReference type="PROSITE" id="PS50113">
    <property type="entry name" value="PAC"/>
    <property type="match status" value="1"/>
</dbReference>
<evidence type="ECO:0000256" key="10">
    <source>
        <dbReference type="ARBA" id="ARBA00022989"/>
    </source>
</evidence>
<evidence type="ECO:0000259" key="14">
    <source>
        <dbReference type="PROSITE" id="PS50109"/>
    </source>
</evidence>
<dbReference type="GO" id="GO:0006355">
    <property type="term" value="P:regulation of DNA-templated transcription"/>
    <property type="evidence" value="ECO:0007669"/>
    <property type="project" value="InterPro"/>
</dbReference>
<feature type="domain" description="PAS" evidence="16">
    <location>
        <begin position="685"/>
        <end position="754"/>
    </location>
</feature>
<dbReference type="InterPro" id="IPR003594">
    <property type="entry name" value="HATPase_dom"/>
</dbReference>
<dbReference type="RefSeq" id="WP_092435512.1">
    <property type="nucleotide sequence ID" value="NZ_FMYP01000006.1"/>
</dbReference>
<dbReference type="InterPro" id="IPR011006">
    <property type="entry name" value="CheY-like_superfamily"/>
</dbReference>
<dbReference type="InterPro" id="IPR036097">
    <property type="entry name" value="HisK_dim/P_sf"/>
</dbReference>
<dbReference type="Pfam" id="PF00072">
    <property type="entry name" value="Response_reg"/>
    <property type="match status" value="1"/>
</dbReference>
<dbReference type="Pfam" id="PF08448">
    <property type="entry name" value="PAS_4"/>
    <property type="match status" value="1"/>
</dbReference>
<evidence type="ECO:0000259" key="17">
    <source>
        <dbReference type="PROSITE" id="PS50113"/>
    </source>
</evidence>
<dbReference type="PROSITE" id="PS50112">
    <property type="entry name" value="PAS"/>
    <property type="match status" value="3"/>
</dbReference>
<keyword evidence="11" id="KW-0902">Two-component regulatory system</keyword>
<keyword evidence="10" id="KW-1133">Transmembrane helix</keyword>
<dbReference type="SMART" id="SM00091">
    <property type="entry name" value="PAS"/>
    <property type="match status" value="5"/>
</dbReference>
<dbReference type="InterPro" id="IPR005467">
    <property type="entry name" value="His_kinase_dom"/>
</dbReference>
<dbReference type="Pfam" id="PF13426">
    <property type="entry name" value="PAS_9"/>
    <property type="match status" value="3"/>
</dbReference>
<dbReference type="InterPro" id="IPR000014">
    <property type="entry name" value="PAS"/>
</dbReference>
<name>A0A1G6H316_9BACT</name>
<dbReference type="CDD" id="cd00082">
    <property type="entry name" value="HisKA"/>
    <property type="match status" value="1"/>
</dbReference>
<dbReference type="InterPro" id="IPR001789">
    <property type="entry name" value="Sig_transdc_resp-reg_receiver"/>
</dbReference>
<evidence type="ECO:0000259" key="16">
    <source>
        <dbReference type="PROSITE" id="PS50112"/>
    </source>
</evidence>
<dbReference type="Pfam" id="PF01590">
    <property type="entry name" value="GAF"/>
    <property type="match status" value="1"/>
</dbReference>
<feature type="modified residue" description="4-aspartylphosphate" evidence="13">
    <location>
        <position position="1126"/>
    </location>
</feature>
<dbReference type="SUPFAM" id="SSF55874">
    <property type="entry name" value="ATPase domain of HSP90 chaperone/DNA topoisomerase II/histidine kinase"/>
    <property type="match status" value="1"/>
</dbReference>
<dbReference type="SMART" id="SM00448">
    <property type="entry name" value="REC"/>
    <property type="match status" value="1"/>
</dbReference>
<dbReference type="GO" id="GO:0000155">
    <property type="term" value="F:phosphorelay sensor kinase activity"/>
    <property type="evidence" value="ECO:0007669"/>
    <property type="project" value="InterPro"/>
</dbReference>
<gene>
    <name evidence="18" type="ORF">SAMN05216323_100647</name>
</gene>
<protein>
    <recommendedName>
        <fullName evidence="3">histidine kinase</fullName>
        <ecNumber evidence="3">2.7.13.3</ecNumber>
    </recommendedName>
</protein>
<dbReference type="PROSITE" id="PS50109">
    <property type="entry name" value="HIS_KIN"/>
    <property type="match status" value="1"/>
</dbReference>
<evidence type="ECO:0000256" key="1">
    <source>
        <dbReference type="ARBA" id="ARBA00000085"/>
    </source>
</evidence>
<proteinExistence type="predicted"/>